<feature type="transmembrane region" description="Helical" evidence="6">
    <location>
        <begin position="430"/>
        <end position="448"/>
    </location>
</feature>
<keyword evidence="2" id="KW-0813">Transport</keyword>
<sequence>MNIFKKKTLEQILEGANKTGLKKNLKARDIAALGIGAVVGVGIFVATGEGAHAAGPAVIVSFIIAAIVACLCGLSYTELSTMFPVAGSTYSYAYITFGEIIAMIIGWCLTAEYLVACSAVASGWSGTFLGILSNLGITLPTALTASPSKGGIVDLPAILIIAVITIMLCYGMKESARVNNIMVGIKICIILLFVILGSSHINVANYKPFIPFGWKGVFAGTATIFFSYIGFDAISTAAEEAENPKRDIPLGLIMCLVVVSFLYISVAFVLTGMVPFKEIISENAVPGALARVGINWGSALVGTGAIIGMISTILAVLYGQVRVFMVMSRDGLLPKMFSKVHKTHKTPYISTIITGTVAAIIAGFLPLDLIVQFLSIGTLLSFIVVSLAVITLRIKMPNFERIFRCPGVPFTPVITIICCIYLLSRLHLKTWIGFIIWLIIGMIVYFTYGRKHSVLQNEDK</sequence>
<dbReference type="RefSeq" id="WP_202769180.1">
    <property type="nucleotide sequence ID" value="NZ_JAESWA010000027.1"/>
</dbReference>
<dbReference type="PANTHER" id="PTHR43243">
    <property type="entry name" value="INNER MEMBRANE TRANSPORTER YGJI-RELATED"/>
    <property type="match status" value="1"/>
</dbReference>
<feature type="transmembrane region" description="Helical" evidence="6">
    <location>
        <begin position="89"/>
        <end position="108"/>
    </location>
</feature>
<feature type="transmembrane region" description="Helical" evidence="6">
    <location>
        <begin position="250"/>
        <end position="276"/>
    </location>
</feature>
<dbReference type="GO" id="GO:0016020">
    <property type="term" value="C:membrane"/>
    <property type="evidence" value="ECO:0007669"/>
    <property type="project" value="UniProtKB-SubCell"/>
</dbReference>
<dbReference type="Proteomes" id="UP000623681">
    <property type="component" value="Unassembled WGS sequence"/>
</dbReference>
<comment type="caution">
    <text evidence="7">The sequence shown here is derived from an EMBL/GenBank/DDBJ whole genome shotgun (WGS) entry which is preliminary data.</text>
</comment>
<organism evidence="7 8">
    <name type="scientific">Clostridium paridis</name>
    <dbReference type="NCBI Taxonomy" id="2803863"/>
    <lineage>
        <taxon>Bacteria</taxon>
        <taxon>Bacillati</taxon>
        <taxon>Bacillota</taxon>
        <taxon>Clostridia</taxon>
        <taxon>Eubacteriales</taxon>
        <taxon>Clostridiaceae</taxon>
        <taxon>Clostridium</taxon>
    </lineage>
</organism>
<dbReference type="Gene3D" id="1.20.1740.10">
    <property type="entry name" value="Amino acid/polyamine transporter I"/>
    <property type="match status" value="1"/>
</dbReference>
<evidence type="ECO:0000313" key="7">
    <source>
        <dbReference type="EMBL" id="MBL4933745.1"/>
    </source>
</evidence>
<feature type="transmembrane region" description="Helical" evidence="6">
    <location>
        <begin position="54"/>
        <end position="77"/>
    </location>
</feature>
<dbReference type="PIRSF" id="PIRSF006060">
    <property type="entry name" value="AA_transporter"/>
    <property type="match status" value="1"/>
</dbReference>
<keyword evidence="3 6" id="KW-0812">Transmembrane</keyword>
<feature type="transmembrane region" description="Helical" evidence="6">
    <location>
        <begin position="152"/>
        <end position="171"/>
    </location>
</feature>
<name>A0A937FIJ9_9CLOT</name>
<feature type="transmembrane region" description="Helical" evidence="6">
    <location>
        <begin position="183"/>
        <end position="204"/>
    </location>
</feature>
<feature type="transmembrane region" description="Helical" evidence="6">
    <location>
        <begin position="296"/>
        <end position="325"/>
    </location>
</feature>
<evidence type="ECO:0000256" key="6">
    <source>
        <dbReference type="SAM" id="Phobius"/>
    </source>
</evidence>
<feature type="transmembrane region" description="Helical" evidence="6">
    <location>
        <begin position="346"/>
        <end position="364"/>
    </location>
</feature>
<comment type="subcellular location">
    <subcellularLocation>
        <location evidence="1">Membrane</location>
        <topology evidence="1">Multi-pass membrane protein</topology>
    </subcellularLocation>
</comment>
<proteinExistence type="predicted"/>
<dbReference type="Pfam" id="PF13520">
    <property type="entry name" value="AA_permease_2"/>
    <property type="match status" value="1"/>
</dbReference>
<feature type="transmembrane region" description="Helical" evidence="6">
    <location>
        <begin position="370"/>
        <end position="390"/>
    </location>
</feature>
<evidence type="ECO:0000313" key="8">
    <source>
        <dbReference type="Proteomes" id="UP000623681"/>
    </source>
</evidence>
<accession>A0A937FIJ9</accession>
<gene>
    <name evidence="7" type="ORF">JK634_18340</name>
</gene>
<feature type="transmembrane region" description="Helical" evidence="6">
    <location>
        <begin position="216"/>
        <end position="238"/>
    </location>
</feature>
<dbReference type="EMBL" id="JAESWA010000027">
    <property type="protein sequence ID" value="MBL4933745.1"/>
    <property type="molecule type" value="Genomic_DNA"/>
</dbReference>
<keyword evidence="4 6" id="KW-1133">Transmembrane helix</keyword>
<evidence type="ECO:0000256" key="2">
    <source>
        <dbReference type="ARBA" id="ARBA00022448"/>
    </source>
</evidence>
<protein>
    <submittedName>
        <fullName evidence="7">Amino acid permease</fullName>
    </submittedName>
</protein>
<feature type="transmembrane region" description="Helical" evidence="6">
    <location>
        <begin position="402"/>
        <end position="424"/>
    </location>
</feature>
<keyword evidence="8" id="KW-1185">Reference proteome</keyword>
<dbReference type="InterPro" id="IPR002293">
    <property type="entry name" value="AA/rel_permease1"/>
</dbReference>
<dbReference type="GO" id="GO:0015171">
    <property type="term" value="F:amino acid transmembrane transporter activity"/>
    <property type="evidence" value="ECO:0007669"/>
    <property type="project" value="TreeGrafter"/>
</dbReference>
<keyword evidence="5 6" id="KW-0472">Membrane</keyword>
<feature type="transmembrane region" description="Helical" evidence="6">
    <location>
        <begin position="30"/>
        <end position="47"/>
    </location>
</feature>
<reference evidence="7" key="1">
    <citation type="submission" date="2021-01" db="EMBL/GenBank/DDBJ databases">
        <title>Genome public.</title>
        <authorList>
            <person name="Liu C."/>
            <person name="Sun Q."/>
        </authorList>
    </citation>
    <scope>NUCLEOTIDE SEQUENCE</scope>
    <source>
        <strain evidence="7">YIM B02565</strain>
    </source>
</reference>
<dbReference type="AlphaFoldDB" id="A0A937FIJ9"/>
<evidence type="ECO:0000256" key="1">
    <source>
        <dbReference type="ARBA" id="ARBA00004141"/>
    </source>
</evidence>
<evidence type="ECO:0000256" key="4">
    <source>
        <dbReference type="ARBA" id="ARBA00022989"/>
    </source>
</evidence>
<evidence type="ECO:0000256" key="3">
    <source>
        <dbReference type="ARBA" id="ARBA00022692"/>
    </source>
</evidence>
<dbReference type="PANTHER" id="PTHR43243:SF4">
    <property type="entry name" value="CATIONIC AMINO ACID TRANSPORTER 4"/>
    <property type="match status" value="1"/>
</dbReference>
<evidence type="ECO:0000256" key="5">
    <source>
        <dbReference type="ARBA" id="ARBA00023136"/>
    </source>
</evidence>